<dbReference type="VEuPathDB" id="PlasmoDB:PGABG01_1131200"/>
<feature type="region of interest" description="Disordered" evidence="1">
    <location>
        <begin position="653"/>
        <end position="720"/>
    </location>
</feature>
<evidence type="ECO:0000313" key="2">
    <source>
        <dbReference type="EMBL" id="KYN98968.1"/>
    </source>
</evidence>
<sequence>MEKYFMKKIKGVFSTFKKDNPNNNNNNNNNSNRNNDDNNYRQFIQEKNSSIENQTIVEMTNDAYKQEKDINYFLSENKERKEESNSNLKKKNLKNKNHKKFDNNEKDIPGFSKKMKYAKLYQKENMLSIDNYIKINKKHNLNFVKRKYTKRKLMASNIQNICNFITIKNKNETRTKKDQSLEDYKEENKSTPYNEEEKKMNLQYEEEEHNNENVAQEIKGGKRKRKKKLDRNQNIMKEDNLNNDVLGEDILIKGQYDNKNNNKNNNNNNNNSMNEYNVLDDPSNIQFHKDTSLKNQGKNKDIFKNLKTKNIGIYDKNKNTSLKNYGKQKKINRIDEIFKNLIEKRKKKEMRQKYMLKKKSLINNNKGKTNENYEREQVEGQKDNDAYDGFEELDEKLKKESEEEEEEDEKEDEDEEEEEEYDDKNDEVEKKQKNHKNNKTSNNTYDNKSDDYHGRNTHLLKKEKKQRTKKDSKKILPMIDENTIEKCYKQMMIFAEKFSSFKNKFDQYYNTNEYWNLKKKGKKRKNSLNTSNKENMENDFFDEDCMKKETNELEELNKNIQKLLNANMSNDINIDKINEIKKYTQDNHNKNVMKNINISESIYFDCENTSAKKRKCSDNASVSTNEENLNKLLEYATNKKNNMINSEDDIKTDEEYEQEKKKKNKNKTKKKNKRKKEKYDDLQKSNENNSMEDIDLVRENQEERKEENKQIKMVTQKKGRKKKKTEKVQIVNDQIEKVQIVNDQIEKVQIENVQTENIQTNNVQYEKMQSENSQIDNLQNDNIQTENIQTNNVQTQNVQTQNVQTNNVQTQNESFKIETTDNVVEVKDNLNDKNFENPIEVSNISNEFSEEEMKIFNNTNGNIDKDINMIDIPHEDLNKYIKDELNINENNNNLLNIQSGEIIEYAASIKSDNIINDPEEDALPRNETINILNHEHVPSKEQEEEKNILNEQELNDIKEERKEENNIDSKLPYFAIEQRKKLIKETNRFFKMYNLHLKIEKLPINIPYDLKLLMQKKKKIADIINDYKIVFKTLEKYAQKETNISEEQDGEERKLSHDNLDKQEGQNGDNDINSNSNNINSNNNDLFIDHNVTNNVVQYTDGDEQNKEQNKEQNISSQIDKESVILTNKEETVVDKNNISSELKEENEDKENKENITNKDADLSLDVNAQMNEKIPKRRGRKKKIEKEIEVQVGKRRGRKRQTEDLLNDNNINDDSLYYLSDNSKELIEKEFKKFMNIFESINKIESNESNELNKSNEPNELNKSNEPNELNKSNEPNELNKSNEPNEPNEPNEKNIKTVSNMKDTFNDQQKDEVIDDATTCTFMDLNNCTFGDNKNNINEENNNNKQTSKEEQCQPIDNDIQKETQNSEKSEYFEKYDNSFIHQVINDLIHNNKEEENYIEYSNIDNEEIKYRKLNQVITNLKIKEKKIDLILSNNLSFFKYSCMYRKRQLLHEKMLGNWSYVENKINRRDDIRNKNLPFQLLKLEQNMLENITKCYDDILLEDFSGIIITLNTNSFERESDGKIINVSKVICGCLIEYLNNTSELNIKCIWAHPFLNTKSTYYILCAFLPRVILEAFLNNTGTLHNDTIDKDNINNVNSEKGEVIESMNSEIGEFKNSEKTEKKKKTKKKSFYDRLNELDIEKIKNDHHENDNINNSHNNIIKLEDEYFSNYSTYEYPLTHLLNFNKECAYALNYNQNLFKANENKQDNIINTCNNMKDHNNCKDNNTLSSKNSNNKFLYIIFSDIDIFPRQCYLILCSYKYMCLNMHYDTDNYSVHYDLENMKKENVGKTTELSNSCPCKCMKSIPDDSEESYERIIGLSELYMYYMIPKKEERESLGLLKRNGWRDLICSTFLEDVHENISSILKIKTHINKVSEHISVQNRIYEKRYTPIYINKYEWCGLKLKDIRNMLNEDFNYDGHDK</sequence>
<feature type="region of interest" description="Disordered" evidence="1">
    <location>
        <begin position="76"/>
        <end position="107"/>
    </location>
</feature>
<feature type="region of interest" description="Disordered" evidence="1">
    <location>
        <begin position="1103"/>
        <end position="1122"/>
    </location>
</feature>
<dbReference type="GeneID" id="29777042"/>
<accession>A0A151LJ11</accession>
<dbReference type="GO" id="GO:0009898">
    <property type="term" value="C:cytoplasmic side of plasma membrane"/>
    <property type="evidence" value="ECO:0007669"/>
    <property type="project" value="TreeGrafter"/>
</dbReference>
<protein>
    <recommendedName>
        <fullName evidence="4">Erythrocyte membrane protein pfemp3</fullName>
    </recommendedName>
</protein>
<feature type="region of interest" description="Disordered" evidence="1">
    <location>
        <begin position="176"/>
        <end position="236"/>
    </location>
</feature>
<name>A0A151LJ11_9APIC</name>
<dbReference type="RefSeq" id="XP_018641245.1">
    <property type="nucleotide sequence ID" value="XM_018786450.1"/>
</dbReference>
<dbReference type="PANTHER" id="PTHR15708:SF4">
    <property type="entry name" value="FI21477P1-RELATED"/>
    <property type="match status" value="1"/>
</dbReference>
<feature type="region of interest" description="Disordered" evidence="1">
    <location>
        <begin position="1193"/>
        <end position="1213"/>
    </location>
</feature>
<feature type="region of interest" description="Disordered" evidence="1">
    <location>
        <begin position="15"/>
        <end position="39"/>
    </location>
</feature>
<feature type="compositionally biased region" description="Low complexity" evidence="1">
    <location>
        <begin position="1250"/>
        <end position="1287"/>
    </location>
</feature>
<feature type="compositionally biased region" description="Low complexity" evidence="1">
    <location>
        <begin position="1335"/>
        <end position="1347"/>
    </location>
</feature>
<feature type="compositionally biased region" description="Basic and acidic residues" evidence="1">
    <location>
        <begin position="368"/>
        <end position="385"/>
    </location>
</feature>
<feature type="compositionally biased region" description="Low complexity" evidence="1">
    <location>
        <begin position="1069"/>
        <end position="1085"/>
    </location>
</feature>
<dbReference type="GO" id="GO:0003779">
    <property type="term" value="F:actin binding"/>
    <property type="evidence" value="ECO:0007669"/>
    <property type="project" value="InterPro"/>
</dbReference>
<dbReference type="EMBL" id="LVLB01000012">
    <property type="protein sequence ID" value="KYN98968.1"/>
    <property type="molecule type" value="Genomic_DNA"/>
</dbReference>
<dbReference type="PANTHER" id="PTHR15708">
    <property type="entry name" value="ACTIN BUNDLING/MISSING IN METASTASIS-RELATED"/>
    <property type="match status" value="1"/>
</dbReference>
<feature type="compositionally biased region" description="Basic residues" evidence="1">
    <location>
        <begin position="661"/>
        <end position="676"/>
    </location>
</feature>
<feature type="compositionally biased region" description="Basic residues" evidence="1">
    <location>
        <begin position="348"/>
        <end position="360"/>
    </location>
</feature>
<feature type="region of interest" description="Disordered" evidence="1">
    <location>
        <begin position="1332"/>
        <end position="1354"/>
    </location>
</feature>
<dbReference type="GO" id="GO:0005543">
    <property type="term" value="F:phospholipid binding"/>
    <property type="evidence" value="ECO:0007669"/>
    <property type="project" value="TreeGrafter"/>
</dbReference>
<feature type="compositionally biased region" description="Basic residues" evidence="1">
    <location>
        <begin position="88"/>
        <end position="99"/>
    </location>
</feature>
<dbReference type="GO" id="GO:0030031">
    <property type="term" value="P:cell projection assembly"/>
    <property type="evidence" value="ECO:0007669"/>
    <property type="project" value="TreeGrafter"/>
</dbReference>
<evidence type="ECO:0008006" key="4">
    <source>
        <dbReference type="Google" id="ProtNLM"/>
    </source>
</evidence>
<evidence type="ECO:0000256" key="1">
    <source>
        <dbReference type="SAM" id="MobiDB-lite"/>
    </source>
</evidence>
<feature type="region of interest" description="Disordered" evidence="1">
    <location>
        <begin position="255"/>
        <end position="277"/>
    </location>
</feature>
<feature type="region of interest" description="Disordered" evidence="1">
    <location>
        <begin position="1250"/>
        <end position="1299"/>
    </location>
</feature>
<dbReference type="GO" id="GO:0015629">
    <property type="term" value="C:actin cytoskeleton"/>
    <property type="evidence" value="ECO:0007669"/>
    <property type="project" value="TreeGrafter"/>
</dbReference>
<gene>
    <name evidence="2" type="ORF">PGSY75_1133200</name>
</gene>
<dbReference type="GO" id="GO:0061024">
    <property type="term" value="P:membrane organization"/>
    <property type="evidence" value="ECO:0007669"/>
    <property type="project" value="TreeGrafter"/>
</dbReference>
<evidence type="ECO:0000313" key="3">
    <source>
        <dbReference type="Proteomes" id="UP000076004"/>
    </source>
</evidence>
<feature type="region of interest" description="Disordered" evidence="1">
    <location>
        <begin position="1060"/>
        <end position="1087"/>
    </location>
</feature>
<proteinExistence type="predicted"/>
<feature type="compositionally biased region" description="Basic residues" evidence="1">
    <location>
        <begin position="455"/>
        <end position="472"/>
    </location>
</feature>
<feature type="compositionally biased region" description="Basic and acidic residues" evidence="1">
    <location>
        <begin position="695"/>
        <end position="710"/>
    </location>
</feature>
<feature type="compositionally biased region" description="Low complexity" evidence="1">
    <location>
        <begin position="258"/>
        <end position="271"/>
    </location>
</feature>
<feature type="compositionally biased region" description="Basic and acidic residues" evidence="1">
    <location>
        <begin position="176"/>
        <end position="200"/>
    </location>
</feature>
<dbReference type="Proteomes" id="UP000076004">
    <property type="component" value="Chromosome 11"/>
</dbReference>
<dbReference type="InterPro" id="IPR030127">
    <property type="entry name" value="MTSS1/MTSS2"/>
</dbReference>
<feature type="compositionally biased region" description="Low complexity" evidence="1">
    <location>
        <begin position="21"/>
        <end position="33"/>
    </location>
</feature>
<comment type="caution">
    <text evidence="2">The sequence shown here is derived from an EMBL/GenBank/DDBJ whole genome shotgun (WGS) entry which is preliminary data.</text>
</comment>
<reference evidence="2 3" key="1">
    <citation type="journal article" date="2016" name="Nat. Commun.">
        <title>Genomes of cryptic chimpanzee Plasmodium species reveal key evolutionary events leading to human malaria.</title>
        <authorList>
            <person name="Sundararaman S.A."/>
            <person name="Plenderleith L.J."/>
            <person name="Liu W."/>
            <person name="Loy D.E."/>
            <person name="Learn G.H."/>
            <person name="Li Y."/>
            <person name="Shaw K.S."/>
            <person name="Ayouba A."/>
            <person name="Peeters M."/>
            <person name="Speede S."/>
            <person name="Shaw G.M."/>
            <person name="Bushman F.D."/>
            <person name="Brisson D."/>
            <person name="Rayner J.C."/>
            <person name="Sharp P.M."/>
            <person name="Hahn B.H."/>
        </authorList>
    </citation>
    <scope>NUCLEOTIDE SEQUENCE [LARGE SCALE GENOMIC DNA]</scope>
    <source>
        <strain evidence="2 3">SY75</strain>
    </source>
</reference>
<feature type="region of interest" description="Disordered" evidence="1">
    <location>
        <begin position="348"/>
        <end position="474"/>
    </location>
</feature>
<dbReference type="VEuPathDB" id="PlasmoDB:PGSY75_1133200"/>
<feature type="compositionally biased region" description="Acidic residues" evidence="1">
    <location>
        <begin position="402"/>
        <end position="426"/>
    </location>
</feature>
<dbReference type="KEGG" id="pgab:PGSY75_1133200"/>
<feature type="region of interest" description="Disordered" evidence="1">
    <location>
        <begin position="1137"/>
        <end position="1156"/>
    </location>
</feature>
<organism evidence="2 3">
    <name type="scientific">Plasmodium gaboni</name>
    <dbReference type="NCBI Taxonomy" id="647221"/>
    <lineage>
        <taxon>Eukaryota</taxon>
        <taxon>Sar</taxon>
        <taxon>Alveolata</taxon>
        <taxon>Apicomplexa</taxon>
        <taxon>Aconoidasida</taxon>
        <taxon>Haemosporida</taxon>
        <taxon>Plasmodiidae</taxon>
        <taxon>Plasmodium</taxon>
        <taxon>Plasmodium (Laverania)</taxon>
    </lineage>
</organism>